<protein>
    <submittedName>
        <fullName evidence="2">Uncharacterized protein</fullName>
    </submittedName>
</protein>
<dbReference type="Proteomes" id="UP001213000">
    <property type="component" value="Unassembled WGS sequence"/>
</dbReference>
<evidence type="ECO:0000313" key="3">
    <source>
        <dbReference type="Proteomes" id="UP001213000"/>
    </source>
</evidence>
<gene>
    <name evidence="2" type="ORF">NP233_g12156</name>
</gene>
<dbReference type="EMBL" id="JANIEX010001659">
    <property type="protein sequence ID" value="KAJ3555651.1"/>
    <property type="molecule type" value="Genomic_DNA"/>
</dbReference>
<keyword evidence="3" id="KW-1185">Reference proteome</keyword>
<sequence>MVDVPGYSTVEEGLSDPLGGIFDIRRSTGAKHDCKPVGWGTYHHLRPRYFRATDTSSRQAESSNRRDNDKEKEADLDLLEPMLSLAKQHPYYIHKRLRVSCIDDLLCLQDDSSALTIHHSPSSIICLNAHLKYAKYSSTTSLVTYPFISRLPSPAPLSYKPFSDTNHTPRQQSFLTDFSSTLSERTWIGMGLDQLFDTPCSSIPFHTHRVELPDTGVFITIICIPVDYVDLRIYAIQIDLLNWDDAAKSLENKEEREMKLRSVLAEYCVIFERLESKNIERGWEFMRRVTGRLDRDPGIGKSPSQYDAARAKREVEDRRVKWLQREIDELYEELDKTPDGRQLRRRLRRTLED</sequence>
<reference evidence="2" key="1">
    <citation type="submission" date="2022-07" db="EMBL/GenBank/DDBJ databases">
        <title>Genome Sequence of Leucocoprinus birnbaumii.</title>
        <authorList>
            <person name="Buettner E."/>
        </authorList>
    </citation>
    <scope>NUCLEOTIDE SEQUENCE</scope>
    <source>
        <strain evidence="2">VT141</strain>
    </source>
</reference>
<evidence type="ECO:0000256" key="1">
    <source>
        <dbReference type="SAM" id="MobiDB-lite"/>
    </source>
</evidence>
<name>A0AAD5VF38_9AGAR</name>
<accession>A0AAD5VF38</accession>
<evidence type="ECO:0000313" key="2">
    <source>
        <dbReference type="EMBL" id="KAJ3555651.1"/>
    </source>
</evidence>
<comment type="caution">
    <text evidence="2">The sequence shown here is derived from an EMBL/GenBank/DDBJ whole genome shotgun (WGS) entry which is preliminary data.</text>
</comment>
<proteinExistence type="predicted"/>
<feature type="compositionally biased region" description="Basic and acidic residues" evidence="1">
    <location>
        <begin position="63"/>
        <end position="73"/>
    </location>
</feature>
<feature type="compositionally biased region" description="Polar residues" evidence="1">
    <location>
        <begin position="53"/>
        <end position="62"/>
    </location>
</feature>
<organism evidence="2 3">
    <name type="scientific">Leucocoprinus birnbaumii</name>
    <dbReference type="NCBI Taxonomy" id="56174"/>
    <lineage>
        <taxon>Eukaryota</taxon>
        <taxon>Fungi</taxon>
        <taxon>Dikarya</taxon>
        <taxon>Basidiomycota</taxon>
        <taxon>Agaricomycotina</taxon>
        <taxon>Agaricomycetes</taxon>
        <taxon>Agaricomycetidae</taxon>
        <taxon>Agaricales</taxon>
        <taxon>Agaricineae</taxon>
        <taxon>Agaricaceae</taxon>
        <taxon>Leucocoprinus</taxon>
    </lineage>
</organism>
<feature type="region of interest" description="Disordered" evidence="1">
    <location>
        <begin position="53"/>
        <end position="73"/>
    </location>
</feature>
<dbReference type="AlphaFoldDB" id="A0AAD5VF38"/>